<keyword evidence="1" id="KW-1133">Transmembrane helix</keyword>
<dbReference type="Proteomes" id="UP000004322">
    <property type="component" value="Unassembled WGS sequence"/>
</dbReference>
<evidence type="ECO:0000313" key="3">
    <source>
        <dbReference type="Proteomes" id="UP000004322"/>
    </source>
</evidence>
<evidence type="ECO:0000313" key="2">
    <source>
        <dbReference type="EMBL" id="EHI73466.1"/>
    </source>
</evidence>
<dbReference type="PROSITE" id="PS51257">
    <property type="entry name" value="PROKAR_LIPOPROTEIN"/>
    <property type="match status" value="1"/>
</dbReference>
<dbReference type="AlphaFoldDB" id="G5JN71"/>
<keyword evidence="2" id="KW-0449">Lipoprotein</keyword>
<keyword evidence="1" id="KW-0812">Transmembrane</keyword>
<gene>
    <name evidence="2" type="ORF">STRCR_0108</name>
</gene>
<sequence length="280" mass="32008">MMGIMTKIKDNQVERSVKKNRTLAILGWSLLGGCSICLIFLGILTLALYYILIKPVSMKSHQSSSAKSSYFWTEPKSHDIEEYMDADYQFDWTLKEVKQLKINETSLNEVLKKHGKASQASSYDEDNSEIYLDYNSNDNDWQVDVHLTFKKNVFNKYQLTDVDGGLVADDIETVKQENPIIGWSREQFNQLIEGDYENQAKGGTSWKTIQKAHPHPYSAHYLFEYDETSPDAKKGSLSYKLEVRYGDDIDPNSIVLDFLSPDRGKNYYLSEKAGPDSFSG</sequence>
<name>G5JN71_STRCG</name>
<organism evidence="2 3">
    <name type="scientific">Streptococcus criceti HS-6</name>
    <dbReference type="NCBI Taxonomy" id="873449"/>
    <lineage>
        <taxon>Bacteria</taxon>
        <taxon>Bacillati</taxon>
        <taxon>Bacillota</taxon>
        <taxon>Bacilli</taxon>
        <taxon>Lactobacillales</taxon>
        <taxon>Streptococcaceae</taxon>
        <taxon>Streptococcus</taxon>
    </lineage>
</organism>
<feature type="transmembrane region" description="Helical" evidence="1">
    <location>
        <begin position="25"/>
        <end position="52"/>
    </location>
</feature>
<keyword evidence="1" id="KW-0472">Membrane</keyword>
<evidence type="ECO:0000256" key="1">
    <source>
        <dbReference type="SAM" id="Phobius"/>
    </source>
</evidence>
<protein>
    <submittedName>
        <fullName evidence="2">Lipoprotein</fullName>
    </submittedName>
</protein>
<comment type="caution">
    <text evidence="2">The sequence shown here is derived from an EMBL/GenBank/DDBJ whole genome shotgun (WGS) entry which is preliminary data.</text>
</comment>
<dbReference type="EMBL" id="AEUV02000002">
    <property type="protein sequence ID" value="EHI73466.1"/>
    <property type="molecule type" value="Genomic_DNA"/>
</dbReference>
<accession>G5JN71</accession>
<reference evidence="2" key="1">
    <citation type="submission" date="2011-07" db="EMBL/GenBank/DDBJ databases">
        <authorList>
            <person name="Stanhope M.J."/>
            <person name="Durkin A.S."/>
            <person name="Hostetler J."/>
            <person name="Kim M."/>
            <person name="Radune D."/>
            <person name="Singh I."/>
            <person name="Town C.D."/>
        </authorList>
    </citation>
    <scope>NUCLEOTIDE SEQUENCE [LARGE SCALE GENOMIC DNA]</scope>
    <source>
        <strain evidence="2">HS-6</strain>
    </source>
</reference>
<proteinExistence type="predicted"/>
<keyword evidence="3" id="KW-1185">Reference proteome</keyword>